<reference evidence="4 5" key="1">
    <citation type="journal article" date="2023" name="Nat. Commun.">
        <title>Origin of minicircular mitochondrial genomes in red algae.</title>
        <authorList>
            <person name="Lee Y."/>
            <person name="Cho C.H."/>
            <person name="Lee Y.M."/>
            <person name="Park S.I."/>
            <person name="Yang J.H."/>
            <person name="West J.A."/>
            <person name="Bhattacharya D."/>
            <person name="Yoon H.S."/>
        </authorList>
    </citation>
    <scope>NUCLEOTIDE SEQUENCE [LARGE SCALE GENOMIC DNA]</scope>
    <source>
        <strain evidence="4 5">CCMP1338</strain>
        <tissue evidence="4">Whole cell</tissue>
    </source>
</reference>
<dbReference type="AlphaFoldDB" id="A0AAV8V478"/>
<protein>
    <recommendedName>
        <fullName evidence="6">Protein-tyrosine-phosphatase</fullName>
    </recommendedName>
</protein>
<dbReference type="GO" id="GO:0009507">
    <property type="term" value="C:chloroplast"/>
    <property type="evidence" value="ECO:0007669"/>
    <property type="project" value="TreeGrafter"/>
</dbReference>
<proteinExistence type="predicted"/>
<evidence type="ECO:0000313" key="5">
    <source>
        <dbReference type="Proteomes" id="UP001157974"/>
    </source>
</evidence>
<dbReference type="SUPFAM" id="SSF49452">
    <property type="entry name" value="Starch-binding domain-like"/>
    <property type="match status" value="3"/>
</dbReference>
<dbReference type="InterPro" id="IPR000387">
    <property type="entry name" value="Tyr_Pase_dom"/>
</dbReference>
<name>A0AAV8V478_9RHOD</name>
<dbReference type="Gene3D" id="3.90.190.10">
    <property type="entry name" value="Protein tyrosine phosphatase superfamily"/>
    <property type="match status" value="1"/>
</dbReference>
<dbReference type="SMART" id="SM00195">
    <property type="entry name" value="DSPc"/>
    <property type="match status" value="1"/>
</dbReference>
<dbReference type="Pfam" id="PF00686">
    <property type="entry name" value="CBM_20"/>
    <property type="match status" value="2"/>
</dbReference>
<dbReference type="InterPro" id="IPR029021">
    <property type="entry name" value="Prot-tyrosine_phosphatase-like"/>
</dbReference>
<dbReference type="InterPro" id="IPR020422">
    <property type="entry name" value="TYR_PHOSPHATASE_DUAL_dom"/>
</dbReference>
<feature type="domain" description="CBM20" evidence="3">
    <location>
        <begin position="12"/>
        <end position="127"/>
    </location>
</feature>
<dbReference type="PANTHER" id="PTHR46642:SF3">
    <property type="entry name" value="PHOSPHOGLUCAN PHOSPHATASE DSP4, CHLOROPLASTIC"/>
    <property type="match status" value="1"/>
</dbReference>
<dbReference type="GO" id="GO:0019203">
    <property type="term" value="F:carbohydrate phosphatase activity"/>
    <property type="evidence" value="ECO:0007669"/>
    <property type="project" value="TreeGrafter"/>
</dbReference>
<dbReference type="InterPro" id="IPR013784">
    <property type="entry name" value="Carb-bd-like_fold"/>
</dbReference>
<keyword evidence="5" id="KW-1185">Reference proteome</keyword>
<feature type="domain" description="CBM20" evidence="3">
    <location>
        <begin position="117"/>
        <end position="219"/>
    </location>
</feature>
<feature type="domain" description="Tyrosine specific protein phosphatases" evidence="2">
    <location>
        <begin position="418"/>
        <end position="490"/>
    </location>
</feature>
<dbReference type="SMART" id="SM01065">
    <property type="entry name" value="CBM_2"/>
    <property type="match status" value="3"/>
</dbReference>
<dbReference type="PROSITE" id="PS51166">
    <property type="entry name" value="CBM20"/>
    <property type="match status" value="2"/>
</dbReference>
<dbReference type="InterPro" id="IPR013783">
    <property type="entry name" value="Ig-like_fold"/>
</dbReference>
<dbReference type="Proteomes" id="UP001157974">
    <property type="component" value="Unassembled WGS sequence"/>
</dbReference>
<keyword evidence="1" id="KW-0378">Hydrolase</keyword>
<dbReference type="GO" id="GO:0004721">
    <property type="term" value="F:phosphoprotein phosphatase activity"/>
    <property type="evidence" value="ECO:0007669"/>
    <property type="project" value="UniProtKB-KW"/>
</dbReference>
<dbReference type="SUPFAM" id="SSF52799">
    <property type="entry name" value="(Phosphotyrosine protein) phosphatases II"/>
    <property type="match status" value="1"/>
</dbReference>
<dbReference type="GO" id="GO:2001070">
    <property type="term" value="F:starch binding"/>
    <property type="evidence" value="ECO:0007669"/>
    <property type="project" value="InterPro"/>
</dbReference>
<dbReference type="InterPro" id="IPR000340">
    <property type="entry name" value="Dual-sp_phosphatase_cat-dom"/>
</dbReference>
<dbReference type="InterPro" id="IPR002044">
    <property type="entry name" value="CBM20"/>
</dbReference>
<dbReference type="GO" id="GO:0005983">
    <property type="term" value="P:starch catabolic process"/>
    <property type="evidence" value="ECO:0007669"/>
    <property type="project" value="TreeGrafter"/>
</dbReference>
<dbReference type="Pfam" id="PF00782">
    <property type="entry name" value="DSPc"/>
    <property type="match status" value="1"/>
</dbReference>
<dbReference type="PANTHER" id="PTHR46642">
    <property type="entry name" value="DUAL SPECIFICITY PHOSPHATASE, SUBGROUP, CATALYTIC DOMAIN"/>
    <property type="match status" value="1"/>
</dbReference>
<accession>A0AAV8V478</accession>
<keyword evidence="1" id="KW-0904">Protein phosphatase</keyword>
<evidence type="ECO:0000259" key="2">
    <source>
        <dbReference type="PROSITE" id="PS50056"/>
    </source>
</evidence>
<comment type="caution">
    <text evidence="4">The sequence shown here is derived from an EMBL/GenBank/DDBJ whole genome shotgun (WGS) entry which is preliminary data.</text>
</comment>
<evidence type="ECO:0000259" key="3">
    <source>
        <dbReference type="PROSITE" id="PS51166"/>
    </source>
</evidence>
<organism evidence="4 5">
    <name type="scientific">Rhodosorus marinus</name>
    <dbReference type="NCBI Taxonomy" id="101924"/>
    <lineage>
        <taxon>Eukaryota</taxon>
        <taxon>Rhodophyta</taxon>
        <taxon>Stylonematophyceae</taxon>
        <taxon>Stylonematales</taxon>
        <taxon>Stylonemataceae</taxon>
        <taxon>Rhodosorus</taxon>
    </lineage>
</organism>
<evidence type="ECO:0000313" key="4">
    <source>
        <dbReference type="EMBL" id="KAJ8908717.1"/>
    </source>
</evidence>
<gene>
    <name evidence="4" type="ORF">NDN08_005422</name>
</gene>
<sequence>MWKFNLSEWMMGGSSEPPVVRFVRDFKTDGIEKVTLVGSSEDLGFWELDHGVAMEKVDDSKGLWSTPLLPVSSKHIEYKYAVKVAGKAKEEWFPSGDNIKLSEDNLRKVTDREAVVDDTSIHTSFQLLVRNASPSQVHLVGSPPELGSWDLSKSKSLYQVKNNVWQTEVSFERSTTPFQYKFAYKDQDGQYQWEKDPNRNGDLSKTNEDADGVSLLWHSFNESAVRLVMYHKLDSGMRMCVVGGHPSLQNWDWNNPRPMELGPERELVTGSRGLCWETTFPIDSNAAASDVYYRYLAVDLEGTYLVENEPNRMQRFPDRSDGRMINGVVEVVDANFVPGLNFDIVPMGERTPDIVIGSYVQSRLDVDELKKLGVGAVLNLQTDDDISKRKVNLQLIEDCYRRSGIEHVRYPIRDNDPQSFIDQGRNAAANLERVLGQGKVTYVHCTAGMGRAPSAVMTYLVLYKGLEVVDAYKVCKCQTRHDIHRKQFLEEQLASVWYAKRCNLAKHIRQQAQTGGKKVRPG</sequence>
<dbReference type="PROSITE" id="PS50056">
    <property type="entry name" value="TYR_PHOSPHATASE_2"/>
    <property type="match status" value="1"/>
</dbReference>
<evidence type="ECO:0000256" key="1">
    <source>
        <dbReference type="ARBA" id="ARBA00022912"/>
    </source>
</evidence>
<dbReference type="EMBL" id="JAMWBK010000001">
    <property type="protein sequence ID" value="KAJ8908717.1"/>
    <property type="molecule type" value="Genomic_DNA"/>
</dbReference>
<dbReference type="InterPro" id="IPR052832">
    <property type="entry name" value="Starch-Glucan_Phosphatase"/>
</dbReference>
<evidence type="ECO:0008006" key="6">
    <source>
        <dbReference type="Google" id="ProtNLM"/>
    </source>
</evidence>
<dbReference type="Gene3D" id="2.60.40.10">
    <property type="entry name" value="Immunoglobulins"/>
    <property type="match status" value="3"/>
</dbReference>